<keyword evidence="3" id="KW-0430">Lectin</keyword>
<evidence type="ECO:0000256" key="2">
    <source>
        <dbReference type="ARBA" id="ARBA00023157"/>
    </source>
</evidence>
<dbReference type="SUPFAM" id="SSF50370">
    <property type="entry name" value="Ricin B-like lectins"/>
    <property type="match status" value="1"/>
</dbReference>
<keyword evidence="3" id="KW-0464">Manganese</keyword>
<dbReference type="PANTHER" id="PTHR11675:SF119">
    <property type="entry name" value="POLYPEPTIDE N-ACETYLGALACTOSAMINYLTRANSFERASE 2"/>
    <property type="match status" value="1"/>
</dbReference>
<keyword evidence="3" id="KW-0812">Transmembrane</keyword>
<evidence type="ECO:0000256" key="3">
    <source>
        <dbReference type="RuleBase" id="RU361242"/>
    </source>
</evidence>
<dbReference type="Pfam" id="PF02709">
    <property type="entry name" value="Glyco_transf_7C"/>
    <property type="match status" value="1"/>
</dbReference>
<evidence type="ECO:0000256" key="1">
    <source>
        <dbReference type="ARBA" id="ARBA00022679"/>
    </source>
</evidence>
<feature type="domain" description="Galactosyltransferase C-terminal" evidence="5">
    <location>
        <begin position="315"/>
        <end position="370"/>
    </location>
</feature>
<keyword evidence="7" id="KW-1185">Reference proteome</keyword>
<comment type="cofactor">
    <cofactor evidence="3">
        <name>Mn(2+)</name>
        <dbReference type="ChEBI" id="CHEBI:29035"/>
    </cofactor>
</comment>
<dbReference type="InterPro" id="IPR001173">
    <property type="entry name" value="Glyco_trans_2-like"/>
</dbReference>
<dbReference type="UniPathway" id="UPA00378"/>
<keyword evidence="1 3" id="KW-0808">Transferase</keyword>
<comment type="pathway">
    <text evidence="3">Protein modification; protein glycosylation.</text>
</comment>
<keyword evidence="3" id="KW-0333">Golgi apparatus</keyword>
<comment type="caution">
    <text evidence="6">The sequence shown here is derived from an EMBL/GenBank/DDBJ whole genome shotgun (WGS) entry which is preliminary data.</text>
</comment>
<comment type="similarity">
    <text evidence="3">Belongs to the glycosyltransferase 2 family. GalNAc-T subfamily.</text>
</comment>
<dbReference type="InterPro" id="IPR027791">
    <property type="entry name" value="Galactosyl_T_C"/>
</dbReference>
<dbReference type="GO" id="GO:0030246">
    <property type="term" value="F:carbohydrate binding"/>
    <property type="evidence" value="ECO:0007669"/>
    <property type="project" value="UniProtKB-KW"/>
</dbReference>
<keyword evidence="3" id="KW-1133">Transmembrane helix</keyword>
<dbReference type="GO" id="GO:0004653">
    <property type="term" value="F:polypeptide N-acetylgalactosaminyltransferase activity"/>
    <property type="evidence" value="ECO:0007669"/>
    <property type="project" value="TreeGrafter"/>
</dbReference>
<dbReference type="STRING" id="6573.A0A210PV79"/>
<comment type="subcellular location">
    <subcellularLocation>
        <location evidence="3">Golgi apparatus membrane</location>
        <topology evidence="3">Single-pass type II membrane protein</topology>
    </subcellularLocation>
</comment>
<proteinExistence type="inferred from homology"/>
<dbReference type="Pfam" id="PF00535">
    <property type="entry name" value="Glycos_transf_2"/>
    <property type="match status" value="1"/>
</dbReference>
<keyword evidence="3" id="KW-0328">Glycosyltransferase</keyword>
<evidence type="ECO:0000259" key="5">
    <source>
        <dbReference type="Pfam" id="PF02709"/>
    </source>
</evidence>
<gene>
    <name evidence="6" type="ORF">KP79_PYT05515</name>
</gene>
<feature type="transmembrane region" description="Helical" evidence="3">
    <location>
        <begin position="28"/>
        <end position="48"/>
    </location>
</feature>
<keyword evidence="2 3" id="KW-1015">Disulfide bond</keyword>
<evidence type="ECO:0000313" key="7">
    <source>
        <dbReference type="Proteomes" id="UP000242188"/>
    </source>
</evidence>
<dbReference type="EMBL" id="NEDP02005473">
    <property type="protein sequence ID" value="OWF40366.1"/>
    <property type="molecule type" value="Genomic_DNA"/>
</dbReference>
<dbReference type="InterPro" id="IPR035992">
    <property type="entry name" value="Ricin_B-like_lectins"/>
</dbReference>
<protein>
    <recommendedName>
        <fullName evidence="3">Polypeptide N-acetylgalactosaminyltransferase</fullName>
        <ecNumber evidence="3">2.4.1.-</ecNumber>
    </recommendedName>
    <alternativeName>
        <fullName evidence="3">Protein-UDP acetylgalactosaminyltransferase</fullName>
    </alternativeName>
</protein>
<reference evidence="6 7" key="1">
    <citation type="journal article" date="2017" name="Nat. Ecol. Evol.">
        <title>Scallop genome provides insights into evolution of bilaterian karyotype and development.</title>
        <authorList>
            <person name="Wang S."/>
            <person name="Zhang J."/>
            <person name="Jiao W."/>
            <person name="Li J."/>
            <person name="Xun X."/>
            <person name="Sun Y."/>
            <person name="Guo X."/>
            <person name="Huan P."/>
            <person name="Dong B."/>
            <person name="Zhang L."/>
            <person name="Hu X."/>
            <person name="Sun X."/>
            <person name="Wang J."/>
            <person name="Zhao C."/>
            <person name="Wang Y."/>
            <person name="Wang D."/>
            <person name="Huang X."/>
            <person name="Wang R."/>
            <person name="Lv J."/>
            <person name="Li Y."/>
            <person name="Zhang Z."/>
            <person name="Liu B."/>
            <person name="Lu W."/>
            <person name="Hui Y."/>
            <person name="Liang J."/>
            <person name="Zhou Z."/>
            <person name="Hou R."/>
            <person name="Li X."/>
            <person name="Liu Y."/>
            <person name="Li H."/>
            <person name="Ning X."/>
            <person name="Lin Y."/>
            <person name="Zhao L."/>
            <person name="Xing Q."/>
            <person name="Dou J."/>
            <person name="Li Y."/>
            <person name="Mao J."/>
            <person name="Guo H."/>
            <person name="Dou H."/>
            <person name="Li T."/>
            <person name="Mu C."/>
            <person name="Jiang W."/>
            <person name="Fu Q."/>
            <person name="Fu X."/>
            <person name="Miao Y."/>
            <person name="Liu J."/>
            <person name="Yu Q."/>
            <person name="Li R."/>
            <person name="Liao H."/>
            <person name="Li X."/>
            <person name="Kong Y."/>
            <person name="Jiang Z."/>
            <person name="Chourrout D."/>
            <person name="Li R."/>
            <person name="Bao Z."/>
        </authorList>
    </citation>
    <scope>NUCLEOTIDE SEQUENCE [LARGE SCALE GENOMIC DNA]</scope>
    <source>
        <strain evidence="6 7">PY_sf001</strain>
    </source>
</reference>
<dbReference type="OrthoDB" id="6269184at2759"/>
<dbReference type="Proteomes" id="UP000242188">
    <property type="component" value="Unassembled WGS sequence"/>
</dbReference>
<dbReference type="InterPro" id="IPR029044">
    <property type="entry name" value="Nucleotide-diphossugar_trans"/>
</dbReference>
<sequence>MSPRHVYLIPRAYGRDTMARSGRARRCGLLPVMILFIVGQSWIILISLPHSPRQLEEDQRDIISQQRMEAARLGAIEDEKYTKKLEHTLQSILARHRGMVDTSKFKYNVSAGDGLSVRRPVPDNRNPECHKTNFLYDTSLTVSVVTIFHNEALSTLLRTVHSVIDRSPEENLKEVILVDDSSTMTYLKDELDMYLSLVPKARVIRNRHRAGLVRSRMNGARNATGDVLVFFDAHMECNTRWLEPLLHALQDEPTAILQPDVDIIKADTMDYYSYPDGDRRSRGGFGWDLRYAWFEVPGFVEQALKSKTEPFVTPVLVGNAIAVRRDHFFRIGGFDEGLDIWGGEHFDLSFKNWLCAGRVLTVPCSKVGHLFKMGVQSYSFGGADRDTVILKNLMRVAEIWLDEYKDTFYRVTAGRTQNFPQIDNNAIMSQKNFLKSLHCKPFHWYLKNVLPEQKVPPIDAAFYGEITNGKTLACLAVLDDHYIGITYACFKYRIIPENSFTFSEKGEFKFDDYCVFISDSTHFLKRRKCDETKNVIPGKWKFQTTSPISNTGALMFEFNDSAQTLCVSHVTGAISEVHFNEQMAQALPCNYSSAYQSWYFMYRLSEVPKFN</sequence>
<dbReference type="EC" id="2.4.1.-" evidence="3"/>
<dbReference type="GO" id="GO:0000139">
    <property type="term" value="C:Golgi membrane"/>
    <property type="evidence" value="ECO:0007669"/>
    <property type="project" value="UniProtKB-SubCell"/>
</dbReference>
<dbReference type="Gene3D" id="3.90.550.10">
    <property type="entry name" value="Spore Coat Polysaccharide Biosynthesis Protein SpsA, Chain A"/>
    <property type="match status" value="1"/>
</dbReference>
<evidence type="ECO:0000259" key="4">
    <source>
        <dbReference type="Pfam" id="PF00535"/>
    </source>
</evidence>
<accession>A0A210PV79</accession>
<organism evidence="6 7">
    <name type="scientific">Mizuhopecten yessoensis</name>
    <name type="common">Japanese scallop</name>
    <name type="synonym">Patinopecten yessoensis</name>
    <dbReference type="NCBI Taxonomy" id="6573"/>
    <lineage>
        <taxon>Eukaryota</taxon>
        <taxon>Metazoa</taxon>
        <taxon>Spiralia</taxon>
        <taxon>Lophotrochozoa</taxon>
        <taxon>Mollusca</taxon>
        <taxon>Bivalvia</taxon>
        <taxon>Autobranchia</taxon>
        <taxon>Pteriomorphia</taxon>
        <taxon>Pectinida</taxon>
        <taxon>Pectinoidea</taxon>
        <taxon>Pectinidae</taxon>
        <taxon>Mizuhopecten</taxon>
    </lineage>
</organism>
<keyword evidence="3" id="KW-0472">Membrane</keyword>
<dbReference type="SUPFAM" id="SSF53448">
    <property type="entry name" value="Nucleotide-diphospho-sugar transferases"/>
    <property type="match status" value="1"/>
</dbReference>
<dbReference type="GO" id="GO:0006493">
    <property type="term" value="P:protein O-linked glycosylation"/>
    <property type="evidence" value="ECO:0007669"/>
    <property type="project" value="TreeGrafter"/>
</dbReference>
<dbReference type="AlphaFoldDB" id="A0A210PV79"/>
<feature type="domain" description="Glycosyltransferase 2-like" evidence="4">
    <location>
        <begin position="143"/>
        <end position="292"/>
    </location>
</feature>
<evidence type="ECO:0000313" key="6">
    <source>
        <dbReference type="EMBL" id="OWF40366.1"/>
    </source>
</evidence>
<name>A0A210PV79_MIZYE</name>
<dbReference type="PANTHER" id="PTHR11675">
    <property type="entry name" value="N-ACETYLGALACTOSAMINYLTRANSFERASE"/>
    <property type="match status" value="1"/>
</dbReference>